<evidence type="ECO:0000313" key="2">
    <source>
        <dbReference type="Proteomes" id="UP000595437"/>
    </source>
</evidence>
<gene>
    <name evidence="1" type="ORF">FKW44_006285</name>
</gene>
<protein>
    <submittedName>
        <fullName evidence="1">Uncharacterized protein</fullName>
    </submittedName>
</protein>
<proteinExistence type="predicted"/>
<dbReference type="EMBL" id="CP045893">
    <property type="protein sequence ID" value="QQP53718.1"/>
    <property type="molecule type" value="Genomic_DNA"/>
</dbReference>
<accession>A0A7T8QST0</accession>
<reference evidence="2" key="1">
    <citation type="submission" date="2021-01" db="EMBL/GenBank/DDBJ databases">
        <title>Caligus Genome Assembly.</title>
        <authorList>
            <person name="Gallardo-Escarate C."/>
        </authorList>
    </citation>
    <scope>NUCLEOTIDE SEQUENCE [LARGE SCALE GENOMIC DNA]</scope>
</reference>
<dbReference type="Proteomes" id="UP000595437">
    <property type="component" value="Chromosome 4"/>
</dbReference>
<dbReference type="AlphaFoldDB" id="A0A7T8QST0"/>
<dbReference type="OrthoDB" id="7228891at2759"/>
<keyword evidence="2" id="KW-1185">Reference proteome</keyword>
<organism evidence="1 2">
    <name type="scientific">Caligus rogercresseyi</name>
    <name type="common">Sea louse</name>
    <dbReference type="NCBI Taxonomy" id="217165"/>
    <lineage>
        <taxon>Eukaryota</taxon>
        <taxon>Metazoa</taxon>
        <taxon>Ecdysozoa</taxon>
        <taxon>Arthropoda</taxon>
        <taxon>Crustacea</taxon>
        <taxon>Multicrustacea</taxon>
        <taxon>Hexanauplia</taxon>
        <taxon>Copepoda</taxon>
        <taxon>Siphonostomatoida</taxon>
        <taxon>Caligidae</taxon>
        <taxon>Caligus</taxon>
    </lineage>
</organism>
<evidence type="ECO:0000313" key="1">
    <source>
        <dbReference type="EMBL" id="QQP53718.1"/>
    </source>
</evidence>
<name>A0A7T8QST0_CALRO</name>
<sequence>MEVQRERLQRLKKDCRNDCYLATIACMVPPINATKHPQVAILLGVVARDGKSMPPFWPQGDDQ</sequence>